<dbReference type="STRING" id="406100.SAMN04488052_10122"/>
<dbReference type="Proteomes" id="UP000199657">
    <property type="component" value="Unassembled WGS sequence"/>
</dbReference>
<keyword evidence="5" id="KW-1003">Cell membrane</keyword>
<keyword evidence="10 11" id="KW-0472">Membrane</keyword>
<comment type="subcellular location">
    <subcellularLocation>
        <location evidence="1">Cell membrane</location>
        <topology evidence="1">Single-pass membrane protein</topology>
    </subcellularLocation>
</comment>
<evidence type="ECO:0000313" key="12">
    <source>
        <dbReference type="EMBL" id="SEO42648.1"/>
    </source>
</evidence>
<dbReference type="GO" id="GO:0005886">
    <property type="term" value="C:plasma membrane"/>
    <property type="evidence" value="ECO:0007669"/>
    <property type="project" value="UniProtKB-SubCell"/>
</dbReference>
<dbReference type="SMART" id="SM01323">
    <property type="entry name" value="YajC"/>
    <property type="match status" value="1"/>
</dbReference>
<dbReference type="EMBL" id="FOEG01000001">
    <property type="protein sequence ID" value="SEO42648.1"/>
    <property type="molecule type" value="Genomic_DNA"/>
</dbReference>
<protein>
    <recommendedName>
        <fullName evidence="3">Sec translocon accessory complex subunit YajC</fullName>
    </recommendedName>
</protein>
<feature type="transmembrane region" description="Helical" evidence="11">
    <location>
        <begin position="16"/>
        <end position="36"/>
    </location>
</feature>
<keyword evidence="13" id="KW-1185">Reference proteome</keyword>
<evidence type="ECO:0000256" key="10">
    <source>
        <dbReference type="ARBA" id="ARBA00023136"/>
    </source>
</evidence>
<dbReference type="InterPro" id="IPR003849">
    <property type="entry name" value="Preprotein_translocase_YajC"/>
</dbReference>
<evidence type="ECO:0000313" key="13">
    <source>
        <dbReference type="Proteomes" id="UP000199657"/>
    </source>
</evidence>
<dbReference type="AlphaFoldDB" id="A0A1H8PLQ7"/>
<evidence type="ECO:0000256" key="3">
    <source>
        <dbReference type="ARBA" id="ARBA00014962"/>
    </source>
</evidence>
<keyword evidence="7" id="KW-0653">Protein transport</keyword>
<proteinExistence type="inferred from homology"/>
<dbReference type="PRINTS" id="PR01853">
    <property type="entry name" value="YAJCTRNLCASE"/>
</dbReference>
<reference evidence="12 13" key="1">
    <citation type="submission" date="2016-10" db="EMBL/GenBank/DDBJ databases">
        <authorList>
            <person name="de Groot N.N."/>
        </authorList>
    </citation>
    <scope>NUCLEOTIDE SEQUENCE [LARGE SCALE GENOMIC DNA]</scope>
    <source>
        <strain evidence="12 13">CGMCC 1.6291</strain>
    </source>
</reference>
<evidence type="ECO:0000256" key="4">
    <source>
        <dbReference type="ARBA" id="ARBA00022448"/>
    </source>
</evidence>
<dbReference type="NCBIfam" id="TIGR00739">
    <property type="entry name" value="yajC"/>
    <property type="match status" value="1"/>
</dbReference>
<dbReference type="GO" id="GO:0015031">
    <property type="term" value="P:protein transport"/>
    <property type="evidence" value="ECO:0007669"/>
    <property type="project" value="UniProtKB-KW"/>
</dbReference>
<dbReference type="PANTHER" id="PTHR33909:SF1">
    <property type="entry name" value="SEC TRANSLOCON ACCESSORY COMPLEX SUBUNIT YAJC"/>
    <property type="match status" value="1"/>
</dbReference>
<sequence>MEFFISSAFAQQGGEGAGWTALLFPILLIAIFYFLLIRPQAKRQKEHKKMVSELAKGDEIITQGGLLGRITDVDETFISVEINDNNQVKVQRNAVAQVVPKGTIKGKVDPEEAKKAGK</sequence>
<evidence type="ECO:0000256" key="8">
    <source>
        <dbReference type="ARBA" id="ARBA00022989"/>
    </source>
</evidence>
<dbReference type="OrthoDB" id="9811406at2"/>
<dbReference type="Pfam" id="PF02699">
    <property type="entry name" value="YajC"/>
    <property type="match status" value="1"/>
</dbReference>
<evidence type="ECO:0000256" key="11">
    <source>
        <dbReference type="SAM" id="Phobius"/>
    </source>
</evidence>
<name>A0A1H8PLQ7_9GAMM</name>
<gene>
    <name evidence="12" type="ORF">SAMN04488052_10122</name>
</gene>
<accession>A0A1H8PLQ7</accession>
<comment type="similarity">
    <text evidence="2">Belongs to the YajC family.</text>
</comment>
<evidence type="ECO:0000256" key="6">
    <source>
        <dbReference type="ARBA" id="ARBA00022692"/>
    </source>
</evidence>
<keyword evidence="6 11" id="KW-0812">Transmembrane</keyword>
<keyword evidence="9" id="KW-0811">Translocation</keyword>
<organism evidence="12 13">
    <name type="scientific">Aquisalimonas asiatica</name>
    <dbReference type="NCBI Taxonomy" id="406100"/>
    <lineage>
        <taxon>Bacteria</taxon>
        <taxon>Pseudomonadati</taxon>
        <taxon>Pseudomonadota</taxon>
        <taxon>Gammaproteobacteria</taxon>
        <taxon>Chromatiales</taxon>
        <taxon>Ectothiorhodospiraceae</taxon>
        <taxon>Aquisalimonas</taxon>
    </lineage>
</organism>
<evidence type="ECO:0000256" key="9">
    <source>
        <dbReference type="ARBA" id="ARBA00023010"/>
    </source>
</evidence>
<keyword evidence="8 11" id="KW-1133">Transmembrane helix</keyword>
<evidence type="ECO:0000256" key="5">
    <source>
        <dbReference type="ARBA" id="ARBA00022475"/>
    </source>
</evidence>
<evidence type="ECO:0000256" key="2">
    <source>
        <dbReference type="ARBA" id="ARBA00006742"/>
    </source>
</evidence>
<dbReference type="PANTHER" id="PTHR33909">
    <property type="entry name" value="SEC TRANSLOCON ACCESSORY COMPLEX SUBUNIT YAJC"/>
    <property type="match status" value="1"/>
</dbReference>
<dbReference type="RefSeq" id="WP_091638876.1">
    <property type="nucleotide sequence ID" value="NZ_FOEG01000001.1"/>
</dbReference>
<evidence type="ECO:0000256" key="1">
    <source>
        <dbReference type="ARBA" id="ARBA00004162"/>
    </source>
</evidence>
<evidence type="ECO:0000256" key="7">
    <source>
        <dbReference type="ARBA" id="ARBA00022927"/>
    </source>
</evidence>
<keyword evidence="4" id="KW-0813">Transport</keyword>